<evidence type="ECO:0000313" key="3">
    <source>
        <dbReference type="Proteomes" id="UP001595767"/>
    </source>
</evidence>
<comment type="similarity">
    <text evidence="1">Belongs to the WXG100 family.</text>
</comment>
<evidence type="ECO:0000256" key="1">
    <source>
        <dbReference type="RuleBase" id="RU362001"/>
    </source>
</evidence>
<dbReference type="Pfam" id="PF06013">
    <property type="entry name" value="WXG100"/>
    <property type="match status" value="1"/>
</dbReference>
<dbReference type="InterPro" id="IPR010310">
    <property type="entry name" value="T7SS_ESAT-6-like"/>
</dbReference>
<dbReference type="RefSeq" id="WP_378547425.1">
    <property type="nucleotide sequence ID" value="NZ_JBHSBA010000003.1"/>
</dbReference>
<proteinExistence type="inferred from homology"/>
<protein>
    <recommendedName>
        <fullName evidence="1">ESAT-6-like protein</fullName>
    </recommendedName>
</protein>
<dbReference type="Gene3D" id="1.10.287.1060">
    <property type="entry name" value="ESAT-6-like"/>
    <property type="match status" value="1"/>
</dbReference>
<dbReference type="SUPFAM" id="SSF140453">
    <property type="entry name" value="EsxAB dimer-like"/>
    <property type="match status" value="1"/>
</dbReference>
<keyword evidence="3" id="KW-1185">Reference proteome</keyword>
<reference evidence="3" key="1">
    <citation type="journal article" date="2019" name="Int. J. Syst. Evol. Microbiol.">
        <title>The Global Catalogue of Microorganisms (GCM) 10K type strain sequencing project: providing services to taxonomists for standard genome sequencing and annotation.</title>
        <authorList>
            <consortium name="The Broad Institute Genomics Platform"/>
            <consortium name="The Broad Institute Genome Sequencing Center for Infectious Disease"/>
            <person name="Wu L."/>
            <person name="Ma J."/>
        </authorList>
    </citation>
    <scope>NUCLEOTIDE SEQUENCE [LARGE SCALE GENOMIC DNA]</scope>
    <source>
        <strain evidence="3">CGMCC 4.7204</strain>
    </source>
</reference>
<organism evidence="2 3">
    <name type="scientific">Nocardia rhizosphaerae</name>
    <dbReference type="NCBI Taxonomy" id="1691571"/>
    <lineage>
        <taxon>Bacteria</taxon>
        <taxon>Bacillati</taxon>
        <taxon>Actinomycetota</taxon>
        <taxon>Actinomycetes</taxon>
        <taxon>Mycobacteriales</taxon>
        <taxon>Nocardiaceae</taxon>
        <taxon>Nocardia</taxon>
    </lineage>
</organism>
<accession>A0ABV8L2P6</accession>
<name>A0ABV8L2P6_9NOCA</name>
<dbReference type="NCBIfam" id="TIGR03930">
    <property type="entry name" value="WXG100_ESAT6"/>
    <property type="match status" value="1"/>
</dbReference>
<gene>
    <name evidence="2" type="ORF">ACFOW8_07555</name>
</gene>
<comment type="caution">
    <text evidence="2">The sequence shown here is derived from an EMBL/GenBank/DDBJ whole genome shotgun (WGS) entry which is preliminary data.</text>
</comment>
<dbReference type="EMBL" id="JBHSBA010000003">
    <property type="protein sequence ID" value="MFC4124776.1"/>
    <property type="molecule type" value="Genomic_DNA"/>
</dbReference>
<sequence length="104" mass="11185">MGFNATPDQIRAFSDKMNTKHAEIQGMITRAEAHANDVNSPAFQGEAGRAFQTSMQEYLSNAKKLNDALDAAADTVGTIAGTIDDTEVDNAQQIIQAQQLNTDV</sequence>
<dbReference type="InterPro" id="IPR036689">
    <property type="entry name" value="ESAT-6-like_sf"/>
</dbReference>
<dbReference type="Proteomes" id="UP001595767">
    <property type="component" value="Unassembled WGS sequence"/>
</dbReference>
<evidence type="ECO:0000313" key="2">
    <source>
        <dbReference type="EMBL" id="MFC4124776.1"/>
    </source>
</evidence>